<evidence type="ECO:0000313" key="6">
    <source>
        <dbReference type="Proteomes" id="UP000233551"/>
    </source>
</evidence>
<dbReference type="Gene3D" id="1.10.150.50">
    <property type="entry name" value="Transcription Factor, Ets-1"/>
    <property type="match status" value="1"/>
</dbReference>
<dbReference type="EMBL" id="PGOL01008785">
    <property type="protein sequence ID" value="PKI31451.1"/>
    <property type="molecule type" value="Genomic_DNA"/>
</dbReference>
<proteinExistence type="predicted"/>
<dbReference type="STRING" id="22663.A0A218VY39"/>
<sequence>MLVLSMNSKRQRRPSIRLGEVGDVPAASACWFSQATREFLTRRSWEDDFIPAQEVADGPSRDKIQPEFAGAGHGIHPHASTTDMLQNIENKNPNSSKSHYGFGAITRKTRGPRGQNVMGIGLVAASCGSLPSPGANTRDGAEFSGRESSGGARIRGNCCYRDGSGGHGQGQDRSCVRKWLEERGFGEYVDVFEMHEVDEEALPLLTFTDLKEMGVFAVGHRRKLYNAIRQLRCDP</sequence>
<evidence type="ECO:0000313" key="4">
    <source>
        <dbReference type="EMBL" id="PKI31451.1"/>
    </source>
</evidence>
<dbReference type="PANTHER" id="PTHR10627">
    <property type="entry name" value="SCP160"/>
    <property type="match status" value="1"/>
</dbReference>
<accession>A0A218VY39</accession>
<dbReference type="PANTHER" id="PTHR10627:SF65">
    <property type="entry name" value="SAM DOMAIN-CONTAINING PROTEIN"/>
    <property type="match status" value="1"/>
</dbReference>
<dbReference type="OrthoDB" id="539213at2759"/>
<protein>
    <recommendedName>
        <fullName evidence="2">SAM domain-containing protein</fullName>
    </recommendedName>
</protein>
<dbReference type="Proteomes" id="UP000197138">
    <property type="component" value="Unassembled WGS sequence"/>
</dbReference>
<dbReference type="AlphaFoldDB" id="A0A218VY39"/>
<evidence type="ECO:0000313" key="3">
    <source>
        <dbReference type="EMBL" id="OWM65199.1"/>
    </source>
</evidence>
<reference evidence="4 6" key="3">
    <citation type="submission" date="2017-11" db="EMBL/GenBank/DDBJ databases">
        <title>De-novo sequencing of pomegranate (Punica granatum L.) genome.</title>
        <authorList>
            <person name="Akparov Z."/>
            <person name="Amiraslanov A."/>
            <person name="Hajiyeva S."/>
            <person name="Abbasov M."/>
            <person name="Kaur K."/>
            <person name="Hamwieh A."/>
            <person name="Solovyev V."/>
            <person name="Salamov A."/>
            <person name="Braich B."/>
            <person name="Kosarev P."/>
            <person name="Mahmoud A."/>
            <person name="Hajiyev E."/>
            <person name="Babayeva S."/>
            <person name="Izzatullayeva V."/>
            <person name="Mammadov A."/>
            <person name="Mammadov A."/>
            <person name="Sharifova S."/>
            <person name="Ojaghi J."/>
            <person name="Eynullazada K."/>
            <person name="Bayramov B."/>
            <person name="Abdulazimova A."/>
            <person name="Shahmuradov I."/>
        </authorList>
    </citation>
    <scope>NUCLEOTIDE SEQUENCE [LARGE SCALE GENOMIC DNA]</scope>
    <source>
        <strain evidence="4">AG2017</strain>
        <strain evidence="6">cv. AG2017</strain>
        <tissue evidence="4">Leaf</tissue>
    </source>
</reference>
<feature type="domain" description="SAM" evidence="2">
    <location>
        <begin position="176"/>
        <end position="234"/>
    </location>
</feature>
<comment type="caution">
    <text evidence="3">The sequence shown here is derived from an EMBL/GenBank/DDBJ whole genome shotgun (WGS) entry which is preliminary data.</text>
</comment>
<dbReference type="InterPro" id="IPR013761">
    <property type="entry name" value="SAM/pointed_sf"/>
</dbReference>
<dbReference type="Pfam" id="PF00536">
    <property type="entry name" value="SAM_1"/>
    <property type="match status" value="1"/>
</dbReference>
<dbReference type="SUPFAM" id="SSF47769">
    <property type="entry name" value="SAM/Pointed domain"/>
    <property type="match status" value="1"/>
</dbReference>
<evidence type="ECO:0000259" key="2">
    <source>
        <dbReference type="PROSITE" id="PS50105"/>
    </source>
</evidence>
<dbReference type="PROSITE" id="PS50105">
    <property type="entry name" value="SAM_DOMAIN"/>
    <property type="match status" value="1"/>
</dbReference>
<dbReference type="CDD" id="cd09487">
    <property type="entry name" value="SAM_superfamily"/>
    <property type="match status" value="1"/>
</dbReference>
<organism evidence="3 5">
    <name type="scientific">Punica granatum</name>
    <name type="common">Pomegranate</name>
    <dbReference type="NCBI Taxonomy" id="22663"/>
    <lineage>
        <taxon>Eukaryota</taxon>
        <taxon>Viridiplantae</taxon>
        <taxon>Streptophyta</taxon>
        <taxon>Embryophyta</taxon>
        <taxon>Tracheophyta</taxon>
        <taxon>Spermatophyta</taxon>
        <taxon>Magnoliopsida</taxon>
        <taxon>eudicotyledons</taxon>
        <taxon>Gunneridae</taxon>
        <taxon>Pentapetalae</taxon>
        <taxon>rosids</taxon>
        <taxon>malvids</taxon>
        <taxon>Myrtales</taxon>
        <taxon>Lythraceae</taxon>
        <taxon>Punica</taxon>
    </lineage>
</organism>
<reference evidence="3" key="2">
    <citation type="submission" date="2017-06" db="EMBL/GenBank/DDBJ databases">
        <title>The pomegranate genome and the genomics of punicalagin biosynthesis.</title>
        <authorList>
            <person name="Xu C."/>
        </authorList>
    </citation>
    <scope>NUCLEOTIDE SEQUENCE [LARGE SCALE GENOMIC DNA]</scope>
    <source>
        <tissue evidence="3">Fresh leaf</tissue>
    </source>
</reference>
<dbReference type="InterPro" id="IPR001660">
    <property type="entry name" value="SAM"/>
</dbReference>
<evidence type="ECO:0000256" key="1">
    <source>
        <dbReference type="ARBA" id="ARBA00022737"/>
    </source>
</evidence>
<dbReference type="SMART" id="SM00454">
    <property type="entry name" value="SAM"/>
    <property type="match status" value="1"/>
</dbReference>
<keyword evidence="6" id="KW-1185">Reference proteome</keyword>
<name>A0A218VY39_PUNGR</name>
<dbReference type="EMBL" id="MTKT01005615">
    <property type="protein sequence ID" value="OWM65199.1"/>
    <property type="molecule type" value="Genomic_DNA"/>
</dbReference>
<gene>
    <name evidence="3" type="ORF">CDL15_Pgr008788</name>
    <name evidence="4" type="ORF">CRG98_048164</name>
</gene>
<dbReference type="Proteomes" id="UP000233551">
    <property type="component" value="Unassembled WGS sequence"/>
</dbReference>
<evidence type="ECO:0000313" key="5">
    <source>
        <dbReference type="Proteomes" id="UP000197138"/>
    </source>
</evidence>
<reference evidence="5" key="1">
    <citation type="journal article" date="2017" name="Plant J.">
        <title>The pomegranate (Punica granatum L.) genome and the genomics of punicalagin biosynthesis.</title>
        <authorList>
            <person name="Qin G."/>
            <person name="Xu C."/>
            <person name="Ming R."/>
            <person name="Tang H."/>
            <person name="Guyot R."/>
            <person name="Kramer E.M."/>
            <person name="Hu Y."/>
            <person name="Yi X."/>
            <person name="Qi Y."/>
            <person name="Xu X."/>
            <person name="Gao Z."/>
            <person name="Pan H."/>
            <person name="Jian J."/>
            <person name="Tian Y."/>
            <person name="Yue Z."/>
            <person name="Xu Y."/>
        </authorList>
    </citation>
    <scope>NUCLEOTIDE SEQUENCE [LARGE SCALE GENOMIC DNA]</scope>
    <source>
        <strain evidence="5">cv. Dabenzi</strain>
    </source>
</reference>
<dbReference type="GeneID" id="116215612"/>
<keyword evidence="1" id="KW-0677">Repeat</keyword>